<gene>
    <name evidence="2" type="ORF">HY29_07490</name>
</gene>
<accession>A0A062UGY9</accession>
<keyword evidence="1" id="KW-1133">Transmembrane helix</keyword>
<dbReference type="AlphaFoldDB" id="A0A062UGY9"/>
<dbReference type="PATRIC" id="fig|1280946.3.peg.291"/>
<organism evidence="2 3">
    <name type="scientific">Hyphomonas beringensis</name>
    <dbReference type="NCBI Taxonomy" id="1280946"/>
    <lineage>
        <taxon>Bacteria</taxon>
        <taxon>Pseudomonadati</taxon>
        <taxon>Pseudomonadota</taxon>
        <taxon>Alphaproteobacteria</taxon>
        <taxon>Hyphomonadales</taxon>
        <taxon>Hyphomonadaceae</taxon>
        <taxon>Hyphomonas</taxon>
    </lineage>
</organism>
<name>A0A062UGY9_9PROT</name>
<proteinExistence type="predicted"/>
<comment type="caution">
    <text evidence="2">The sequence shown here is derived from an EMBL/GenBank/DDBJ whole genome shotgun (WGS) entry which is preliminary data.</text>
</comment>
<feature type="transmembrane region" description="Helical" evidence="1">
    <location>
        <begin position="117"/>
        <end position="140"/>
    </location>
</feature>
<protein>
    <submittedName>
        <fullName evidence="2">Uncharacterized protein</fullName>
    </submittedName>
</protein>
<keyword evidence="1" id="KW-0472">Membrane</keyword>
<dbReference type="Proteomes" id="UP000027037">
    <property type="component" value="Unassembled WGS sequence"/>
</dbReference>
<keyword evidence="3" id="KW-1185">Reference proteome</keyword>
<keyword evidence="1" id="KW-0812">Transmembrane</keyword>
<reference evidence="2 3" key="1">
    <citation type="journal article" date="2014" name="Antonie Van Leeuwenhoek">
        <title>Hyphomonas beringensis sp. nov. and Hyphomonas chukchiensis sp. nov., isolated from surface seawater of the Bering Sea and Chukchi Sea.</title>
        <authorList>
            <person name="Li C."/>
            <person name="Lai Q."/>
            <person name="Li G."/>
            <person name="Dong C."/>
            <person name="Wang J."/>
            <person name="Liao Y."/>
            <person name="Shao Z."/>
        </authorList>
    </citation>
    <scope>NUCLEOTIDE SEQUENCE [LARGE SCALE GENOMIC DNA]</scope>
    <source>
        <strain evidence="2 3">25B14_1</strain>
    </source>
</reference>
<evidence type="ECO:0000313" key="2">
    <source>
        <dbReference type="EMBL" id="KCZ56978.1"/>
    </source>
</evidence>
<dbReference type="RefSeq" id="WP_034790771.1">
    <property type="nucleotide sequence ID" value="NZ_AWFF01000002.1"/>
</dbReference>
<feature type="transmembrane region" description="Helical" evidence="1">
    <location>
        <begin position="61"/>
        <end position="78"/>
    </location>
</feature>
<evidence type="ECO:0000313" key="3">
    <source>
        <dbReference type="Proteomes" id="UP000027037"/>
    </source>
</evidence>
<sequence length="156" mass="17433">MHMHRDTLISRVRLSGRRRLPKTSTLFIAWLIAGPMNPLWYALGFAGLIPTVEELSDLYRWSSPLISGTIAFFIVVMFRSSSVARLPRIWMTCLKAYLLLGVPILLAYSFFDMSRTSLFVVTLVPAIAIAMVIIVIGATVSSPRTLHHQSAAKGRE</sequence>
<dbReference type="EMBL" id="AWFF01000002">
    <property type="protein sequence ID" value="KCZ56978.1"/>
    <property type="molecule type" value="Genomic_DNA"/>
</dbReference>
<feature type="transmembrane region" description="Helical" evidence="1">
    <location>
        <begin position="20"/>
        <end position="41"/>
    </location>
</feature>
<evidence type="ECO:0000256" key="1">
    <source>
        <dbReference type="SAM" id="Phobius"/>
    </source>
</evidence>
<feature type="transmembrane region" description="Helical" evidence="1">
    <location>
        <begin position="90"/>
        <end position="111"/>
    </location>
</feature>